<evidence type="ECO:0000313" key="3">
    <source>
        <dbReference type="Proteomes" id="UP000009047"/>
    </source>
</evidence>
<dbReference type="RefSeq" id="WP_013258539.1">
    <property type="nucleotide sequence ID" value="NC_014365.1"/>
</dbReference>
<accession>E1QHP3</accession>
<dbReference type="STRING" id="644282.Deba_1719"/>
<dbReference type="KEGG" id="dbr:Deba_2242"/>
<dbReference type="EMBL" id="CP002085">
    <property type="protein sequence ID" value="ADK85086.1"/>
    <property type="molecule type" value="Genomic_DNA"/>
</dbReference>
<dbReference type="HOGENOM" id="CLU_3167197_0_0_7"/>
<reference evidence="1 3" key="1">
    <citation type="journal article" date="2010" name="Stand. Genomic Sci.">
        <title>Complete genome sequence of Desulfarculus baarsii type strain (2st14).</title>
        <authorList>
            <person name="Sun H."/>
            <person name="Spring S."/>
            <person name="Lapidus A."/>
            <person name="Davenport K."/>
            <person name="Del Rio T.G."/>
            <person name="Tice H."/>
            <person name="Nolan M."/>
            <person name="Copeland A."/>
            <person name="Cheng J.F."/>
            <person name="Lucas S."/>
            <person name="Tapia R."/>
            <person name="Goodwin L."/>
            <person name="Pitluck S."/>
            <person name="Ivanova N."/>
            <person name="Pagani I."/>
            <person name="Mavromatis K."/>
            <person name="Ovchinnikova G."/>
            <person name="Pati A."/>
            <person name="Chen A."/>
            <person name="Palaniappan K."/>
            <person name="Hauser L."/>
            <person name="Chang Y.J."/>
            <person name="Jeffries C.D."/>
            <person name="Detter J.C."/>
            <person name="Han C."/>
            <person name="Rohde M."/>
            <person name="Brambilla E."/>
            <person name="Goker M."/>
            <person name="Woyke T."/>
            <person name="Bristow J."/>
            <person name="Eisen J.A."/>
            <person name="Markowitz V."/>
            <person name="Hugenholtz P."/>
            <person name="Kyrpides N.C."/>
            <person name="Klenk H.P."/>
            <person name="Land M."/>
        </authorList>
    </citation>
    <scope>NUCLEOTIDE SEQUENCE [LARGE SCALE GENOMIC DNA]</scope>
    <source>
        <strain evidence="3">ATCC 33931 / DSM 2075 / LMG 7858 / VKM B-1802 / 2st14</strain>
        <strain evidence="1">DSM 2075</strain>
    </source>
</reference>
<dbReference type="EMBL" id="CP002085">
    <property type="protein sequence ID" value="ADK85606.1"/>
    <property type="molecule type" value="Genomic_DNA"/>
</dbReference>
<dbReference type="AlphaFoldDB" id="E1QHP3"/>
<name>E1QHP3_DESB2</name>
<evidence type="ECO:0000313" key="1">
    <source>
        <dbReference type="EMBL" id="ADK85086.1"/>
    </source>
</evidence>
<keyword evidence="3" id="KW-1185">Reference proteome</keyword>
<dbReference type="KEGG" id="dbr:Deba_1719"/>
<proteinExistence type="predicted"/>
<evidence type="ECO:0000313" key="2">
    <source>
        <dbReference type="EMBL" id="ADK85606.1"/>
    </source>
</evidence>
<organism evidence="1 3">
    <name type="scientific">Desulfarculus baarsii (strain ATCC 33931 / DSM 2075 / LMG 7858 / VKM B-1802 / 2st14)</name>
    <dbReference type="NCBI Taxonomy" id="644282"/>
    <lineage>
        <taxon>Bacteria</taxon>
        <taxon>Pseudomonadati</taxon>
        <taxon>Thermodesulfobacteriota</taxon>
        <taxon>Desulfarculia</taxon>
        <taxon>Desulfarculales</taxon>
        <taxon>Desulfarculaceae</taxon>
        <taxon>Desulfarculus</taxon>
    </lineage>
</organism>
<dbReference type="Proteomes" id="UP000009047">
    <property type="component" value="Chromosome"/>
</dbReference>
<protein>
    <submittedName>
        <fullName evidence="1">Uncharacterized protein</fullName>
    </submittedName>
</protein>
<gene>
    <name evidence="1" type="ordered locus">Deba_1719</name>
    <name evidence="2" type="ordered locus">Deba_2242</name>
</gene>
<reference evidence="1" key="2">
    <citation type="submission" date="2010-06" db="EMBL/GenBank/DDBJ databases">
        <title>The complete genome of Desulfarculus baarsii DSM 2075.</title>
        <authorList>
            <consortium name="US DOE Joint Genome Institute (JGI-PGF)"/>
            <person name="Lucas S."/>
            <person name="Copeland A."/>
            <person name="Lapidus A."/>
            <person name="Glavina del Rio T."/>
            <person name="Dalin E."/>
            <person name="Tice H."/>
            <person name="Bruce D."/>
            <person name="Goodwin L."/>
            <person name="Pitluck S."/>
            <person name="Kyrpides N."/>
            <person name="Mavromatis K."/>
            <person name="Ivanova N."/>
            <person name="Mikhailova N."/>
            <person name="Detter J.C."/>
            <person name="Han C."/>
            <person name="Larimer F."/>
            <person name="Land M."/>
            <person name="Hauser L."/>
            <person name="Markowitz V."/>
            <person name="Cheng J.-F."/>
            <person name="Hugenholtz P."/>
            <person name="Woyke T."/>
            <person name="Wu D."/>
            <person name="Spring S."/>
            <person name="Schroeder M."/>
            <person name="Brambilla E."/>
            <person name="Klenk H.-P."/>
            <person name="Eisen J.A."/>
        </authorList>
    </citation>
    <scope>NUCLEOTIDE SEQUENCE</scope>
    <source>
        <strain evidence="1">DSM 2075</strain>
    </source>
</reference>
<sequence>MIAERWAKVKRFFGRLRRRWLERAVDRPFDRQASLALDRLLVKEGER</sequence>